<dbReference type="InterPro" id="IPR013210">
    <property type="entry name" value="LRR_N_plant-typ"/>
</dbReference>
<dbReference type="InterPro" id="IPR001611">
    <property type="entry name" value="Leu-rich_rpt"/>
</dbReference>
<dbReference type="GO" id="GO:0016020">
    <property type="term" value="C:membrane"/>
    <property type="evidence" value="ECO:0007669"/>
    <property type="project" value="UniProtKB-SubCell"/>
</dbReference>
<keyword evidence="7" id="KW-0472">Membrane</keyword>
<keyword evidence="3" id="KW-0812">Transmembrane</keyword>
<evidence type="ECO:0000256" key="4">
    <source>
        <dbReference type="ARBA" id="ARBA00022729"/>
    </source>
</evidence>
<evidence type="ECO:0000256" key="3">
    <source>
        <dbReference type="ARBA" id="ARBA00022692"/>
    </source>
</evidence>
<sequence>MHPPAKMLLLLAGVVAVLLATSSHVSAACTPQERDALLAIKRGITGEIGTAGLLASWRKDEDCCRWRGVRFLPGKCLPHLGKLSKLHYLDLSPYDYNYVSSKDLSWLTRLQFPRYLNLGAVDLSTVADWPHVVNALPSLRSLHLHRCALISAHQSLPQLNLSTTIEDLDLSENNFDHPIASCWLWNLTRLKHLYLEANIGLYGQLPDALGGMVSLQELSLSQFTNNMSMDSADLKNLCNLRFLDLGYSFTHGIKAEKLPQCSSNKLQELYLDGNQLTGTLEDWMGHRTSLVVLWLS</sequence>
<evidence type="ECO:0000313" key="10">
    <source>
        <dbReference type="EnsemblPlants" id="EMT02580"/>
    </source>
</evidence>
<evidence type="ECO:0000259" key="9">
    <source>
        <dbReference type="Pfam" id="PF08263"/>
    </source>
</evidence>
<keyword evidence="6" id="KW-1133">Transmembrane helix</keyword>
<evidence type="ECO:0000256" key="8">
    <source>
        <dbReference type="ARBA" id="ARBA00023180"/>
    </source>
</evidence>
<accession>R7W0V7</accession>
<dbReference type="SUPFAM" id="SSF52058">
    <property type="entry name" value="L domain-like"/>
    <property type="match status" value="1"/>
</dbReference>
<organism evidence="10">
    <name type="scientific">Aegilops tauschii</name>
    <name type="common">Tausch's goatgrass</name>
    <name type="synonym">Aegilops squarrosa</name>
    <dbReference type="NCBI Taxonomy" id="37682"/>
    <lineage>
        <taxon>Eukaryota</taxon>
        <taxon>Viridiplantae</taxon>
        <taxon>Streptophyta</taxon>
        <taxon>Embryophyta</taxon>
        <taxon>Tracheophyta</taxon>
        <taxon>Spermatophyta</taxon>
        <taxon>Magnoliopsida</taxon>
        <taxon>Liliopsida</taxon>
        <taxon>Poales</taxon>
        <taxon>Poaceae</taxon>
        <taxon>BOP clade</taxon>
        <taxon>Pooideae</taxon>
        <taxon>Triticodae</taxon>
        <taxon>Triticeae</taxon>
        <taxon>Triticinae</taxon>
        <taxon>Aegilops</taxon>
    </lineage>
</organism>
<dbReference type="PANTHER" id="PTHR48063:SF90">
    <property type="entry name" value="OS11G0565920 PROTEIN"/>
    <property type="match status" value="1"/>
</dbReference>
<evidence type="ECO:0000256" key="1">
    <source>
        <dbReference type="ARBA" id="ARBA00004479"/>
    </source>
</evidence>
<keyword evidence="8" id="KW-0325">Glycoprotein</keyword>
<comment type="subcellular location">
    <subcellularLocation>
        <location evidence="1">Membrane</location>
        <topology evidence="1">Single-pass type I membrane protein</topology>
    </subcellularLocation>
</comment>
<evidence type="ECO:0000256" key="7">
    <source>
        <dbReference type="ARBA" id="ARBA00023136"/>
    </source>
</evidence>
<dbReference type="Pfam" id="PF08263">
    <property type="entry name" value="LRRNT_2"/>
    <property type="match status" value="1"/>
</dbReference>
<name>R7W0V7_AEGTA</name>
<evidence type="ECO:0000256" key="6">
    <source>
        <dbReference type="ARBA" id="ARBA00022989"/>
    </source>
</evidence>
<dbReference type="PANTHER" id="PTHR48063">
    <property type="entry name" value="LRR RECEPTOR-LIKE KINASE"/>
    <property type="match status" value="1"/>
</dbReference>
<reference evidence="10" key="1">
    <citation type="submission" date="2015-06" db="UniProtKB">
        <authorList>
            <consortium name="EnsemblPlants"/>
        </authorList>
    </citation>
    <scope>IDENTIFICATION</scope>
</reference>
<keyword evidence="2" id="KW-0433">Leucine-rich repeat</keyword>
<dbReference type="PROSITE" id="PS51257">
    <property type="entry name" value="PROKAR_LIPOPROTEIN"/>
    <property type="match status" value="1"/>
</dbReference>
<evidence type="ECO:0000256" key="5">
    <source>
        <dbReference type="ARBA" id="ARBA00022737"/>
    </source>
</evidence>
<keyword evidence="5" id="KW-0677">Repeat</keyword>
<feature type="domain" description="Leucine-rich repeat-containing N-terminal plant-type" evidence="9">
    <location>
        <begin position="31"/>
        <end position="69"/>
    </location>
</feature>
<dbReference type="InterPro" id="IPR046956">
    <property type="entry name" value="RLP23-like"/>
</dbReference>
<evidence type="ECO:0000256" key="2">
    <source>
        <dbReference type="ARBA" id="ARBA00022614"/>
    </source>
</evidence>
<dbReference type="InterPro" id="IPR032675">
    <property type="entry name" value="LRR_dom_sf"/>
</dbReference>
<protein>
    <submittedName>
        <fullName evidence="10">DNA-damage-repair/toleration protein</fullName>
    </submittedName>
</protein>
<dbReference type="EnsemblPlants" id="EMT02580">
    <property type="protein sequence ID" value="EMT02580"/>
    <property type="gene ID" value="F775_18747"/>
</dbReference>
<dbReference type="AlphaFoldDB" id="R7W0V7"/>
<dbReference type="FunFam" id="3.80.10.10:FF:000649">
    <property type="entry name" value="Leucine Rich Repeat family protein"/>
    <property type="match status" value="1"/>
</dbReference>
<proteinExistence type="predicted"/>
<dbReference type="Pfam" id="PF00560">
    <property type="entry name" value="LRR_1"/>
    <property type="match status" value="1"/>
</dbReference>
<dbReference type="Gene3D" id="3.80.10.10">
    <property type="entry name" value="Ribonuclease Inhibitor"/>
    <property type="match status" value="2"/>
</dbReference>
<keyword evidence="4" id="KW-0732">Signal</keyword>